<comment type="caution">
    <text evidence="3">The sequence shown here is derived from an EMBL/GenBank/DDBJ whole genome shotgun (WGS) entry which is preliminary data.</text>
</comment>
<dbReference type="AlphaFoldDB" id="A0A7V5U3I5"/>
<evidence type="ECO:0000256" key="1">
    <source>
        <dbReference type="ARBA" id="ARBA00022603"/>
    </source>
</evidence>
<dbReference type="PANTHER" id="PTHR43648">
    <property type="entry name" value="ELECTRON TRANSFER FLAVOPROTEIN BETA SUBUNIT LYSINE METHYLTRANSFERASE"/>
    <property type="match status" value="1"/>
</dbReference>
<dbReference type="GO" id="GO:0008276">
    <property type="term" value="F:protein methyltransferase activity"/>
    <property type="evidence" value="ECO:0007669"/>
    <property type="project" value="TreeGrafter"/>
</dbReference>
<proteinExistence type="predicted"/>
<dbReference type="GO" id="GO:0032259">
    <property type="term" value="P:methylation"/>
    <property type="evidence" value="ECO:0007669"/>
    <property type="project" value="UniProtKB-KW"/>
</dbReference>
<dbReference type="Pfam" id="PF06325">
    <property type="entry name" value="PrmA"/>
    <property type="match status" value="1"/>
</dbReference>
<protein>
    <submittedName>
        <fullName evidence="3">Methyltransferase domain-containing protein</fullName>
    </submittedName>
</protein>
<evidence type="ECO:0000256" key="2">
    <source>
        <dbReference type="ARBA" id="ARBA00022679"/>
    </source>
</evidence>
<gene>
    <name evidence="3" type="ORF">ENJ96_09360</name>
</gene>
<dbReference type="SUPFAM" id="SSF53335">
    <property type="entry name" value="S-adenosyl-L-methionine-dependent methyltransferases"/>
    <property type="match status" value="1"/>
</dbReference>
<dbReference type="InterPro" id="IPR029063">
    <property type="entry name" value="SAM-dependent_MTases_sf"/>
</dbReference>
<dbReference type="EMBL" id="DROK01000276">
    <property type="protein sequence ID" value="HHI98041.1"/>
    <property type="molecule type" value="Genomic_DNA"/>
</dbReference>
<organism evidence="3">
    <name type="scientific">Thermodesulfatator atlanticus</name>
    <dbReference type="NCBI Taxonomy" id="501497"/>
    <lineage>
        <taxon>Bacteria</taxon>
        <taxon>Pseudomonadati</taxon>
        <taxon>Thermodesulfobacteriota</taxon>
        <taxon>Thermodesulfobacteria</taxon>
        <taxon>Thermodesulfobacteriales</taxon>
        <taxon>Thermodesulfatatoraceae</taxon>
        <taxon>Thermodesulfatator</taxon>
    </lineage>
</organism>
<dbReference type="InterPro" id="IPR050078">
    <property type="entry name" value="Ribosomal_L11_MeTrfase_PrmA"/>
</dbReference>
<dbReference type="Proteomes" id="UP000886101">
    <property type="component" value="Unassembled WGS sequence"/>
</dbReference>
<keyword evidence="2" id="KW-0808">Transferase</keyword>
<evidence type="ECO:0000313" key="3">
    <source>
        <dbReference type="EMBL" id="HHI98041.1"/>
    </source>
</evidence>
<dbReference type="PANTHER" id="PTHR43648:SF1">
    <property type="entry name" value="ELECTRON TRANSFER FLAVOPROTEIN BETA SUBUNIT LYSINE METHYLTRANSFERASE"/>
    <property type="match status" value="1"/>
</dbReference>
<reference evidence="3" key="1">
    <citation type="journal article" date="2020" name="mSystems">
        <title>Genome- and Community-Level Interaction Insights into Carbon Utilization and Element Cycling Functions of Hydrothermarchaeota in Hydrothermal Sediment.</title>
        <authorList>
            <person name="Zhou Z."/>
            <person name="Liu Y."/>
            <person name="Xu W."/>
            <person name="Pan J."/>
            <person name="Luo Z.H."/>
            <person name="Li M."/>
        </authorList>
    </citation>
    <scope>NUCLEOTIDE SEQUENCE [LARGE SCALE GENOMIC DNA]</scope>
    <source>
        <strain evidence="3">HyVt-533</strain>
    </source>
</reference>
<keyword evidence="1 3" id="KW-0489">Methyltransferase</keyword>
<accession>A0A7V5U3I5</accession>
<sequence>MLRGKHQRYDKLYLYSLDRQHPALHHIEDEDFIGCWEEDDLAILFFHRDKKALVEKLATDLGLKLEDSAQVSYDEWGEGRKVGPLKIGDVTLRPVWQEGPGLVFDPGVVFGSGNHPTTKLSLKWIYTLWKRFGPFKKAADLGCGAGLLSLLLAHLGAEVLAVDFNPLCVALTEKNLALNRLSERAEVKRADVRQVLPLTAELVVANLFKGILLDLFGLPSFWTAKHYLFSGFSPSMEKELKEALWVRAKIKAREELDGWVIWHVEN</sequence>
<dbReference type="Gene3D" id="3.40.50.150">
    <property type="entry name" value="Vaccinia Virus protein VP39"/>
    <property type="match status" value="1"/>
</dbReference>
<name>A0A7V5U3I5_9BACT</name>
<feature type="non-terminal residue" evidence="3">
    <location>
        <position position="266"/>
    </location>
</feature>